<proteinExistence type="predicted"/>
<dbReference type="STRING" id="398512.Bccel_3387"/>
<dbReference type="EMBL" id="LGTC01000001">
    <property type="protein sequence ID" value="KNY28116.1"/>
    <property type="molecule type" value="Genomic_DNA"/>
</dbReference>
<dbReference type="RefSeq" id="WP_036939161.1">
    <property type="nucleotide sequence ID" value="NZ_JQKC01000008.1"/>
</dbReference>
<dbReference type="eggNOG" id="COG3708">
    <property type="taxonomic scope" value="Bacteria"/>
</dbReference>
<name>A0A0L6JQK0_9FIRM</name>
<sequence length="143" mass="16343">MKWNNLFNDTQRPTVDDVNQFIGQGSDLWLKLLSYIESTYNVQPKMSYSKCAAQPGWNIKYQKSGKSLCTLYPMEGYFIALVVVGAKEETEVEMMLGTFTQYIKDLYSRTTFACGGRWLMVEVKDTCVLGDVKRLIAARVKPK</sequence>
<dbReference type="InterPro" id="IPR024265">
    <property type="entry name" value="DUF3788"/>
</dbReference>
<evidence type="ECO:0000313" key="1">
    <source>
        <dbReference type="EMBL" id="KNY28116.1"/>
    </source>
</evidence>
<evidence type="ECO:0008006" key="3">
    <source>
        <dbReference type="Google" id="ProtNLM"/>
    </source>
</evidence>
<keyword evidence="2" id="KW-1185">Reference proteome</keyword>
<reference evidence="2" key="1">
    <citation type="submission" date="2015-07" db="EMBL/GenBank/DDBJ databases">
        <title>Near-Complete Genome Sequence of the Cellulolytic Bacterium Bacteroides (Pseudobacteroides) cellulosolvens ATCC 35603.</title>
        <authorList>
            <person name="Dassa B."/>
            <person name="Utturkar S.M."/>
            <person name="Klingeman D.M."/>
            <person name="Hurt R.A."/>
            <person name="Keller M."/>
            <person name="Xu J."/>
            <person name="Reddy Y.H.K."/>
            <person name="Borovok I."/>
            <person name="Grinberg I.R."/>
            <person name="Lamed R."/>
            <person name="Zhivin O."/>
            <person name="Bayer E.A."/>
            <person name="Brown S.D."/>
        </authorList>
    </citation>
    <scope>NUCLEOTIDE SEQUENCE [LARGE SCALE GENOMIC DNA]</scope>
    <source>
        <strain evidence="2">DSM 2933</strain>
    </source>
</reference>
<organism evidence="1 2">
    <name type="scientific">Pseudobacteroides cellulosolvens ATCC 35603 = DSM 2933</name>
    <dbReference type="NCBI Taxonomy" id="398512"/>
    <lineage>
        <taxon>Bacteria</taxon>
        <taxon>Bacillati</taxon>
        <taxon>Bacillota</taxon>
        <taxon>Clostridia</taxon>
        <taxon>Eubacteriales</taxon>
        <taxon>Oscillospiraceae</taxon>
        <taxon>Pseudobacteroides</taxon>
    </lineage>
</organism>
<dbReference type="Pfam" id="PF12663">
    <property type="entry name" value="DUF3788"/>
    <property type="match status" value="1"/>
</dbReference>
<dbReference type="AlphaFoldDB" id="A0A0L6JQK0"/>
<evidence type="ECO:0000313" key="2">
    <source>
        <dbReference type="Proteomes" id="UP000036923"/>
    </source>
</evidence>
<comment type="caution">
    <text evidence="1">The sequence shown here is derived from an EMBL/GenBank/DDBJ whole genome shotgun (WGS) entry which is preliminary data.</text>
</comment>
<dbReference type="OrthoDB" id="9090890at2"/>
<dbReference type="Proteomes" id="UP000036923">
    <property type="component" value="Unassembled WGS sequence"/>
</dbReference>
<protein>
    <recommendedName>
        <fullName evidence="3">DUF3788 domain-containing protein</fullName>
    </recommendedName>
</protein>
<accession>A0A0L6JQK0</accession>
<gene>
    <name evidence="1" type="ORF">Bccel_3387</name>
</gene>